<comment type="function">
    <text evidence="5">Part of a binding-protein-dependent transport system for aliphatic sulfonates. Putative binding protein.</text>
</comment>
<keyword evidence="10" id="KW-1185">Reference proteome</keyword>
<sequence length="349" mass="36355">MTNLPQAKLSRRRLAAVPAALLALSVALAGCGDDGGTGNEDAVGDNGKVDLSQVTLIVGDQKGTSAKDILTAAGLEDTPYKIEWKEFTSGPPMLEALGANAIHVGQVGNTPPIFAAASGSEFKVVQAMTYTGEGDAIVVPKDSPITDVSQLEGKKVAVAQGSSANYNLLAQLQKAGVKYSDISVQNLQPADALAAFTTGAVDAWAIWEPYTSQAEVAEGGKVIATGDGVVNGYGFQVASDDAIEDPATKAALSDYLGRITQAQLWASEHPDDWAQVWSTGTGLDAAITQAASVKRPVTILPVDDDVVSSEQEMADAFYDNGLIPEKVDLEDFFTDEFDDVTTTVTAAKG</sequence>
<name>A0A6G6WE70_9ACTN</name>
<feature type="chain" id="PRO_5026335661" description="Putative aliphatic sulfonates-binding protein" evidence="7">
    <location>
        <begin position="30"/>
        <end position="349"/>
    </location>
</feature>
<dbReference type="InterPro" id="IPR001638">
    <property type="entry name" value="Solute-binding_3/MltF_N"/>
</dbReference>
<organism evidence="9 10">
    <name type="scientific">Nocardioides anomalus</name>
    <dbReference type="NCBI Taxonomy" id="2712223"/>
    <lineage>
        <taxon>Bacteria</taxon>
        <taxon>Bacillati</taxon>
        <taxon>Actinomycetota</taxon>
        <taxon>Actinomycetes</taxon>
        <taxon>Propionibacteriales</taxon>
        <taxon>Nocardioidaceae</taxon>
        <taxon>Nocardioides</taxon>
    </lineage>
</organism>
<evidence type="ECO:0000256" key="7">
    <source>
        <dbReference type="SAM" id="SignalP"/>
    </source>
</evidence>
<dbReference type="EMBL" id="CP049257">
    <property type="protein sequence ID" value="QIG43447.1"/>
    <property type="molecule type" value="Genomic_DNA"/>
</dbReference>
<reference evidence="9 10" key="1">
    <citation type="submission" date="2020-02" db="EMBL/GenBank/DDBJ databases">
        <title>Full genome sequence of Nocardioides sp. R-3366.</title>
        <authorList>
            <person name="Im W.-T."/>
        </authorList>
    </citation>
    <scope>NUCLEOTIDE SEQUENCE [LARGE SCALE GENOMIC DNA]</scope>
    <source>
        <strain evidence="9 10">R-3366</strain>
    </source>
</reference>
<dbReference type="FunFam" id="3.40.190.10:FF:000050">
    <property type="entry name" value="Sulfonate ABC transporter substrate-binding protein"/>
    <property type="match status" value="1"/>
</dbReference>
<evidence type="ECO:0000256" key="4">
    <source>
        <dbReference type="ARBA" id="ARBA00022729"/>
    </source>
</evidence>
<evidence type="ECO:0000259" key="8">
    <source>
        <dbReference type="SMART" id="SM00062"/>
    </source>
</evidence>
<dbReference type="InterPro" id="IPR010067">
    <property type="entry name" value="ABC_SsuA_sub-bd"/>
</dbReference>
<dbReference type="GO" id="GO:0042626">
    <property type="term" value="F:ATPase-coupled transmembrane transporter activity"/>
    <property type="evidence" value="ECO:0007669"/>
    <property type="project" value="InterPro"/>
</dbReference>
<dbReference type="NCBIfam" id="TIGR01728">
    <property type="entry name" value="SsuA_fam"/>
    <property type="match status" value="1"/>
</dbReference>
<dbReference type="RefSeq" id="WP_165232993.1">
    <property type="nucleotide sequence ID" value="NZ_CP049257.1"/>
</dbReference>
<feature type="signal peptide" evidence="7">
    <location>
        <begin position="1"/>
        <end position="29"/>
    </location>
</feature>
<dbReference type="GO" id="GO:0016020">
    <property type="term" value="C:membrane"/>
    <property type="evidence" value="ECO:0007669"/>
    <property type="project" value="InterPro"/>
</dbReference>
<feature type="domain" description="Solute-binding protein family 3/N-terminal" evidence="8">
    <location>
        <begin position="53"/>
        <end position="269"/>
    </location>
</feature>
<dbReference type="KEGG" id="nano:G5V58_12340"/>
<dbReference type="SUPFAM" id="SSF53850">
    <property type="entry name" value="Periplasmic binding protein-like II"/>
    <property type="match status" value="1"/>
</dbReference>
<dbReference type="Proteomes" id="UP000502996">
    <property type="component" value="Chromosome"/>
</dbReference>
<dbReference type="AlphaFoldDB" id="A0A6G6WE70"/>
<evidence type="ECO:0000313" key="10">
    <source>
        <dbReference type="Proteomes" id="UP000502996"/>
    </source>
</evidence>
<evidence type="ECO:0000256" key="6">
    <source>
        <dbReference type="ARBA" id="ARBA00070228"/>
    </source>
</evidence>
<proteinExistence type="inferred from homology"/>
<evidence type="ECO:0000313" key="9">
    <source>
        <dbReference type="EMBL" id="QIG43447.1"/>
    </source>
</evidence>
<dbReference type="Pfam" id="PF09084">
    <property type="entry name" value="NMT1"/>
    <property type="match status" value="1"/>
</dbReference>
<gene>
    <name evidence="9" type="ORF">G5V58_12340</name>
</gene>
<evidence type="ECO:0000256" key="2">
    <source>
        <dbReference type="ARBA" id="ARBA00010742"/>
    </source>
</evidence>
<evidence type="ECO:0000256" key="3">
    <source>
        <dbReference type="ARBA" id="ARBA00022448"/>
    </source>
</evidence>
<evidence type="ECO:0000256" key="1">
    <source>
        <dbReference type="ARBA" id="ARBA00004418"/>
    </source>
</evidence>
<keyword evidence="3" id="KW-0813">Transport</keyword>
<dbReference type="InterPro" id="IPR015168">
    <property type="entry name" value="SsuA/THI5"/>
</dbReference>
<dbReference type="Gene3D" id="3.40.190.10">
    <property type="entry name" value="Periplasmic binding protein-like II"/>
    <property type="match status" value="2"/>
</dbReference>
<dbReference type="PANTHER" id="PTHR30024">
    <property type="entry name" value="ALIPHATIC SULFONATES-BINDING PROTEIN-RELATED"/>
    <property type="match status" value="1"/>
</dbReference>
<accession>A0A6G6WE70</accession>
<evidence type="ECO:0000256" key="5">
    <source>
        <dbReference type="ARBA" id="ARBA00055538"/>
    </source>
</evidence>
<keyword evidence="4 7" id="KW-0732">Signal</keyword>
<dbReference type="CDD" id="cd13558">
    <property type="entry name" value="PBP2_SsuA_like_2"/>
    <property type="match status" value="1"/>
</dbReference>
<dbReference type="SMART" id="SM00062">
    <property type="entry name" value="PBPb"/>
    <property type="match status" value="1"/>
</dbReference>
<dbReference type="PANTHER" id="PTHR30024:SF48">
    <property type="entry name" value="ABC TRANSPORTER SUBSTRATE-BINDING PROTEIN"/>
    <property type="match status" value="1"/>
</dbReference>
<comment type="similarity">
    <text evidence="2">Belongs to the bacterial solute-binding protein SsuA/TauA family.</text>
</comment>
<protein>
    <recommendedName>
        <fullName evidence="6">Putative aliphatic sulfonates-binding protein</fullName>
    </recommendedName>
</protein>
<comment type="subcellular location">
    <subcellularLocation>
        <location evidence="1">Periplasm</location>
    </subcellularLocation>
</comment>